<dbReference type="SUPFAM" id="SSF101148">
    <property type="entry name" value="Plant invertase/pectin methylesterase inhibitor"/>
    <property type="match status" value="1"/>
</dbReference>
<organism evidence="4 5">
    <name type="scientific">Kingdonia uniflora</name>
    <dbReference type="NCBI Taxonomy" id="39325"/>
    <lineage>
        <taxon>Eukaryota</taxon>
        <taxon>Viridiplantae</taxon>
        <taxon>Streptophyta</taxon>
        <taxon>Embryophyta</taxon>
        <taxon>Tracheophyta</taxon>
        <taxon>Spermatophyta</taxon>
        <taxon>Magnoliopsida</taxon>
        <taxon>Ranunculales</taxon>
        <taxon>Circaeasteraceae</taxon>
        <taxon>Kingdonia</taxon>
    </lineage>
</organism>
<keyword evidence="5" id="KW-1185">Reference proteome</keyword>
<dbReference type="SMART" id="SM00856">
    <property type="entry name" value="PMEI"/>
    <property type="match status" value="1"/>
</dbReference>
<dbReference type="NCBIfam" id="TIGR01614">
    <property type="entry name" value="PME_inhib"/>
    <property type="match status" value="1"/>
</dbReference>
<dbReference type="GO" id="GO:0004857">
    <property type="term" value="F:enzyme inhibitor activity"/>
    <property type="evidence" value="ECO:0007669"/>
    <property type="project" value="InterPro"/>
</dbReference>
<dbReference type="Pfam" id="PF04043">
    <property type="entry name" value="PMEI"/>
    <property type="match status" value="1"/>
</dbReference>
<dbReference type="InterPro" id="IPR051955">
    <property type="entry name" value="PME_Inhibitor"/>
</dbReference>
<comment type="caution">
    <text evidence="4">The sequence shown here is derived from an EMBL/GenBank/DDBJ whole genome shotgun (WGS) entry which is preliminary data.</text>
</comment>
<dbReference type="EMBL" id="JACGCM010002114">
    <property type="protein sequence ID" value="KAF6144638.1"/>
    <property type="molecule type" value="Genomic_DNA"/>
</dbReference>
<evidence type="ECO:0000259" key="3">
    <source>
        <dbReference type="SMART" id="SM00856"/>
    </source>
</evidence>
<keyword evidence="1 2" id="KW-0732">Signal</keyword>
<evidence type="ECO:0000256" key="1">
    <source>
        <dbReference type="ARBA" id="ARBA00022729"/>
    </source>
</evidence>
<name>A0A7J7LQ16_9MAGN</name>
<accession>A0A7J7LQ16</accession>
<evidence type="ECO:0000313" key="5">
    <source>
        <dbReference type="Proteomes" id="UP000541444"/>
    </source>
</evidence>
<evidence type="ECO:0000256" key="2">
    <source>
        <dbReference type="SAM" id="SignalP"/>
    </source>
</evidence>
<evidence type="ECO:0000313" key="4">
    <source>
        <dbReference type="EMBL" id="KAF6144638.1"/>
    </source>
</evidence>
<dbReference type="PANTHER" id="PTHR31080">
    <property type="entry name" value="PECTINESTERASE INHIBITOR-LIKE"/>
    <property type="match status" value="1"/>
</dbReference>
<gene>
    <name evidence="4" type="ORF">GIB67_006130</name>
</gene>
<feature type="signal peptide" evidence="2">
    <location>
        <begin position="1"/>
        <end position="28"/>
    </location>
</feature>
<dbReference type="CDD" id="cd15798">
    <property type="entry name" value="PMEI-like_3"/>
    <property type="match status" value="1"/>
</dbReference>
<sequence length="214" mass="23628">MAIKREKYLSLLLLSLLILNASPNTVNANGGAVDFFKVCGQTPFPDVCQKMVSESQKHNILSAEDYTTMGISITFVATRQLTTYLTDLTANIKEGFTDPRTSGVLYDCLSLLKGSTSQLRTSVDEMNRLEPDQPWAVPLSNVETWMGAALMNDETCLKGLTGIQQESPVKTDMFDRVTMVKKYTSVALVMVKILKVGDKQNDTGIRPPVPPPQY</sequence>
<protein>
    <recommendedName>
        <fullName evidence="3">Pectinesterase inhibitor domain-containing protein</fullName>
    </recommendedName>
</protein>
<dbReference type="Proteomes" id="UP000541444">
    <property type="component" value="Unassembled WGS sequence"/>
</dbReference>
<dbReference type="InterPro" id="IPR035513">
    <property type="entry name" value="Invertase/methylesterase_inhib"/>
</dbReference>
<dbReference type="AlphaFoldDB" id="A0A7J7LQ16"/>
<dbReference type="InterPro" id="IPR006501">
    <property type="entry name" value="Pectinesterase_inhib_dom"/>
</dbReference>
<feature type="chain" id="PRO_5029631367" description="Pectinesterase inhibitor domain-containing protein" evidence="2">
    <location>
        <begin position="29"/>
        <end position="214"/>
    </location>
</feature>
<dbReference type="OrthoDB" id="1430376at2759"/>
<dbReference type="Gene3D" id="1.20.140.40">
    <property type="entry name" value="Invertase/pectin methylesterase inhibitor family protein"/>
    <property type="match status" value="1"/>
</dbReference>
<dbReference type="PANTHER" id="PTHR31080:SF64">
    <property type="entry name" value="PLANT INVERTASE_PECTIN METHYLESTERASE INHIBITOR SUPERFAMILY PROTEIN"/>
    <property type="match status" value="1"/>
</dbReference>
<feature type="domain" description="Pectinesterase inhibitor" evidence="3">
    <location>
        <begin position="31"/>
        <end position="190"/>
    </location>
</feature>
<proteinExistence type="predicted"/>
<reference evidence="4 5" key="1">
    <citation type="journal article" date="2020" name="IScience">
        <title>Genome Sequencing of the Endangered Kingdonia uniflora (Circaeasteraceae, Ranunculales) Reveals Potential Mechanisms of Evolutionary Specialization.</title>
        <authorList>
            <person name="Sun Y."/>
            <person name="Deng T."/>
            <person name="Zhang A."/>
            <person name="Moore M.J."/>
            <person name="Landis J.B."/>
            <person name="Lin N."/>
            <person name="Zhang H."/>
            <person name="Zhang X."/>
            <person name="Huang J."/>
            <person name="Zhang X."/>
            <person name="Sun H."/>
            <person name="Wang H."/>
        </authorList>
    </citation>
    <scope>NUCLEOTIDE SEQUENCE [LARGE SCALE GENOMIC DNA]</scope>
    <source>
        <strain evidence="4">TB1705</strain>
        <tissue evidence="4">Leaf</tissue>
    </source>
</reference>